<evidence type="ECO:0000313" key="1">
    <source>
        <dbReference type="EMBL" id="SQI35598.1"/>
    </source>
</evidence>
<keyword evidence="2" id="KW-1185">Reference proteome</keyword>
<organism evidence="1 2">
    <name type="scientific">Rhodococcus coprophilus</name>
    <dbReference type="NCBI Taxonomy" id="38310"/>
    <lineage>
        <taxon>Bacteria</taxon>
        <taxon>Bacillati</taxon>
        <taxon>Actinomycetota</taxon>
        <taxon>Actinomycetes</taxon>
        <taxon>Mycobacteriales</taxon>
        <taxon>Nocardiaceae</taxon>
        <taxon>Rhodococcus</taxon>
    </lineage>
</organism>
<evidence type="ECO:0000313" key="2">
    <source>
        <dbReference type="Proteomes" id="UP000249091"/>
    </source>
</evidence>
<dbReference type="AlphaFoldDB" id="A0A2X4UJ54"/>
<reference evidence="1 2" key="1">
    <citation type="submission" date="2018-06" db="EMBL/GenBank/DDBJ databases">
        <authorList>
            <consortium name="Pathogen Informatics"/>
            <person name="Doyle S."/>
        </authorList>
    </citation>
    <scope>NUCLEOTIDE SEQUENCE [LARGE SCALE GENOMIC DNA]</scope>
    <source>
        <strain evidence="1 2">NCTC10994</strain>
    </source>
</reference>
<evidence type="ECO:0008006" key="3">
    <source>
        <dbReference type="Google" id="ProtNLM"/>
    </source>
</evidence>
<dbReference type="Proteomes" id="UP000249091">
    <property type="component" value="Chromosome 1"/>
</dbReference>
<accession>A0A2X4UJ54</accession>
<dbReference type="RefSeq" id="WP_072703668.1">
    <property type="nucleotide sequence ID" value="NZ_JAFBBL010000001.1"/>
</dbReference>
<proteinExistence type="predicted"/>
<dbReference type="EMBL" id="LS483468">
    <property type="protein sequence ID" value="SQI35598.1"/>
    <property type="molecule type" value="Genomic_DNA"/>
</dbReference>
<dbReference type="STRING" id="1219011.GCA_001895045_03693"/>
<dbReference type="KEGG" id="rcr:NCTC10994_03038"/>
<protein>
    <recommendedName>
        <fullName evidence="3">Phenylacetate--CoA ligase</fullName>
    </recommendedName>
</protein>
<name>A0A2X4UJ54_9NOCA</name>
<gene>
    <name evidence="1" type="ORF">NCTC10994_03038</name>
</gene>
<sequence>MSLTRNKNDVISALDARFQERRHQVPVLRQRAEAEGITEIRSREDMVPLLFPHTTYKSYPESLIAKGRWSSMNRWIDSVSTHRVTDVDVSGVTDVDEWIEALEAAGHLVSSSSGTSGKGSFLNKSVRDREANMQNMIDGLTELGMPPERRWHVIPVGPDTGQSAHVAMRDLIIDNYRRPDGIPLFEGNPPVGHHRYMARLQAMRRAMADGTAAPDEVSAFEAEAQGRAAEQERRLHHWADHILARPTEPIFFNAQFTQLFRLVEILREKGAREGTISGGNALTVGGGLKGSTLPADYQEQIFAMLDIAPERFFHYYSMQELNLRMPRCLGGRYHVPDEIVLFVLDKDGEKLADVVDGRIEGRAAFFDLTVDGRWGGTISGDRIVVELDGCPCGRSGETILPDIARYSDLGNDDKITCAGTMDAYVRGFIEE</sequence>